<feature type="binding site" evidence="13">
    <location>
        <begin position="9"/>
        <end position="16"/>
    </location>
    <ligand>
        <name>ATP</name>
        <dbReference type="ChEBI" id="CHEBI:30616"/>
    </ligand>
</feature>
<organism evidence="15 16">
    <name type="scientific">Porphyromonas endodontalis (strain ATCC 35406 / DSM 24491 / JCM 8526 / CCUG 16442 / BCRC 14492 / NCTC 13058 / HG 370)</name>
    <name type="common">Bacteroides endodontalis</name>
    <dbReference type="NCBI Taxonomy" id="553175"/>
    <lineage>
        <taxon>Bacteria</taxon>
        <taxon>Pseudomonadati</taxon>
        <taxon>Bacteroidota</taxon>
        <taxon>Bacteroidia</taxon>
        <taxon>Bacteroidales</taxon>
        <taxon>Porphyromonadaceae</taxon>
        <taxon>Porphyromonas</taxon>
    </lineage>
</organism>
<evidence type="ECO:0000256" key="9">
    <source>
        <dbReference type="ARBA" id="ARBA00022777"/>
    </source>
</evidence>
<evidence type="ECO:0000259" key="14">
    <source>
        <dbReference type="PROSITE" id="PS50052"/>
    </source>
</evidence>
<gene>
    <name evidence="13 15" type="primary">gmk</name>
    <name evidence="15" type="ORF">POREN0001_0022</name>
</gene>
<evidence type="ECO:0000256" key="5">
    <source>
        <dbReference type="ARBA" id="ARBA00016296"/>
    </source>
</evidence>
<dbReference type="HAMAP" id="MF_00328">
    <property type="entry name" value="Guanylate_kinase"/>
    <property type="match status" value="1"/>
</dbReference>
<dbReference type="GO" id="GO:0004385">
    <property type="term" value="F:GMP kinase activity"/>
    <property type="evidence" value="ECO:0007669"/>
    <property type="project" value="UniProtKB-UniRule"/>
</dbReference>
<dbReference type="NCBIfam" id="TIGR03263">
    <property type="entry name" value="guanyl_kin"/>
    <property type="match status" value="1"/>
</dbReference>
<comment type="catalytic activity">
    <reaction evidence="12 13">
        <text>GMP + ATP = GDP + ADP</text>
        <dbReference type="Rhea" id="RHEA:20780"/>
        <dbReference type="ChEBI" id="CHEBI:30616"/>
        <dbReference type="ChEBI" id="CHEBI:58115"/>
        <dbReference type="ChEBI" id="CHEBI:58189"/>
        <dbReference type="ChEBI" id="CHEBI:456216"/>
        <dbReference type="EC" id="2.7.4.8"/>
    </reaction>
</comment>
<dbReference type="PANTHER" id="PTHR23117:SF13">
    <property type="entry name" value="GUANYLATE KINASE"/>
    <property type="match status" value="1"/>
</dbReference>
<evidence type="ECO:0000256" key="12">
    <source>
        <dbReference type="ARBA" id="ARBA00048594"/>
    </source>
</evidence>
<dbReference type="Pfam" id="PF00625">
    <property type="entry name" value="Guanylate_kin"/>
    <property type="match status" value="1"/>
</dbReference>
<dbReference type="GO" id="GO:0005524">
    <property type="term" value="F:ATP binding"/>
    <property type="evidence" value="ECO:0007669"/>
    <property type="project" value="UniProtKB-UniRule"/>
</dbReference>
<dbReference type="eggNOG" id="COG0194">
    <property type="taxonomic scope" value="Bacteria"/>
</dbReference>
<evidence type="ECO:0000256" key="7">
    <source>
        <dbReference type="ARBA" id="ARBA00022679"/>
    </source>
</evidence>
<evidence type="ECO:0000256" key="10">
    <source>
        <dbReference type="ARBA" id="ARBA00022840"/>
    </source>
</evidence>
<dbReference type="InterPro" id="IPR008145">
    <property type="entry name" value="GK/Ca_channel_bsu"/>
</dbReference>
<accession>C3JCJ6</accession>
<reference evidence="15 16" key="1">
    <citation type="submission" date="2009-04" db="EMBL/GenBank/DDBJ databases">
        <authorList>
            <person name="Sebastian Y."/>
            <person name="Madupu R."/>
            <person name="Durkin A.S."/>
            <person name="Torralba M."/>
            <person name="Methe B."/>
            <person name="Sutton G.G."/>
            <person name="Strausberg R.L."/>
            <person name="Nelson K.E."/>
        </authorList>
    </citation>
    <scope>NUCLEOTIDE SEQUENCE [LARGE SCALE GENOMIC DNA]</scope>
    <source>
        <strain evidence="16">ATCC 35406 / DSM 24491 / JCM 8526 / CCUG 16442 / BCRC 14492 / NCTC 13058 / HG 370</strain>
    </source>
</reference>
<dbReference type="SUPFAM" id="SSF52540">
    <property type="entry name" value="P-loop containing nucleoside triphosphate hydrolases"/>
    <property type="match status" value="1"/>
</dbReference>
<evidence type="ECO:0000256" key="4">
    <source>
        <dbReference type="ARBA" id="ARBA00012961"/>
    </source>
</evidence>
<evidence type="ECO:0000256" key="1">
    <source>
        <dbReference type="ARBA" id="ARBA00003531"/>
    </source>
</evidence>
<sequence>MSRIVILSAPSGTGKSSVIGRIIEDPNLKLTFSVSATNRPPRGEEKDGVEYYFLSDQQFQDYIEQGRFIEYVEVYPGRYYGTLKSELERIGGLGRNLILDIDVEGALEVKKKYGQDVLAIFLLPPSIDELRRRLEGRGTDTPKVIADRLARAEYEISLAEQFDTQLVNDDLTRCSEAVREAITQFLSC</sequence>
<dbReference type="PROSITE" id="PS50052">
    <property type="entry name" value="GUANYLATE_KINASE_2"/>
    <property type="match status" value="1"/>
</dbReference>
<dbReference type="Proteomes" id="UP000004295">
    <property type="component" value="Unassembled WGS sequence"/>
</dbReference>
<dbReference type="RefSeq" id="WP_004334927.1">
    <property type="nucleotide sequence ID" value="NZ_ACNN01000033.1"/>
</dbReference>
<dbReference type="EC" id="2.7.4.8" evidence="4 13"/>
<keyword evidence="6 13" id="KW-0963">Cytoplasm</keyword>
<comment type="similarity">
    <text evidence="3 13">Belongs to the guanylate kinase family.</text>
</comment>
<evidence type="ECO:0000256" key="2">
    <source>
        <dbReference type="ARBA" id="ARBA00004496"/>
    </source>
</evidence>
<dbReference type="Gene3D" id="3.40.50.300">
    <property type="entry name" value="P-loop containing nucleotide triphosphate hydrolases"/>
    <property type="match status" value="1"/>
</dbReference>
<feature type="domain" description="Guanylate kinase-like" evidence="14">
    <location>
        <begin position="2"/>
        <end position="183"/>
    </location>
</feature>
<keyword evidence="10 13" id="KW-0067">ATP-binding</keyword>
<comment type="subcellular location">
    <subcellularLocation>
        <location evidence="2 13">Cytoplasm</location>
    </subcellularLocation>
</comment>
<evidence type="ECO:0000256" key="11">
    <source>
        <dbReference type="ARBA" id="ARBA00030128"/>
    </source>
</evidence>
<keyword evidence="7 13" id="KW-0808">Transferase</keyword>
<dbReference type="Gene3D" id="3.30.63.10">
    <property type="entry name" value="Guanylate Kinase phosphate binding domain"/>
    <property type="match status" value="1"/>
</dbReference>
<comment type="function">
    <text evidence="1 13">Essential for recycling GMP and indirectly, cGMP.</text>
</comment>
<keyword evidence="16" id="KW-1185">Reference proteome</keyword>
<dbReference type="EMBL" id="ACNN01000033">
    <property type="protein sequence ID" value="EEN82096.1"/>
    <property type="molecule type" value="Genomic_DNA"/>
</dbReference>
<dbReference type="CDD" id="cd00071">
    <property type="entry name" value="GMPK"/>
    <property type="match status" value="1"/>
</dbReference>
<dbReference type="GO" id="GO:0005829">
    <property type="term" value="C:cytosol"/>
    <property type="evidence" value="ECO:0007669"/>
    <property type="project" value="TreeGrafter"/>
</dbReference>
<dbReference type="FunFam" id="3.30.63.10:FF:000005">
    <property type="entry name" value="Guanylate kinase"/>
    <property type="match status" value="1"/>
</dbReference>
<dbReference type="SMART" id="SM00072">
    <property type="entry name" value="GuKc"/>
    <property type="match status" value="1"/>
</dbReference>
<dbReference type="STRING" id="553175.POREN0001_0022"/>
<dbReference type="GeneID" id="93366199"/>
<dbReference type="PANTHER" id="PTHR23117">
    <property type="entry name" value="GUANYLATE KINASE-RELATED"/>
    <property type="match status" value="1"/>
</dbReference>
<evidence type="ECO:0000256" key="13">
    <source>
        <dbReference type="HAMAP-Rule" id="MF_00328"/>
    </source>
</evidence>
<comment type="caution">
    <text evidence="15">The sequence shown here is derived from an EMBL/GenBank/DDBJ whole genome shotgun (WGS) entry which is preliminary data.</text>
</comment>
<protein>
    <recommendedName>
        <fullName evidence="5 13">Guanylate kinase</fullName>
        <ecNumber evidence="4 13">2.7.4.8</ecNumber>
    </recommendedName>
    <alternativeName>
        <fullName evidence="11 13">GMP kinase</fullName>
    </alternativeName>
</protein>
<dbReference type="InterPro" id="IPR027417">
    <property type="entry name" value="P-loop_NTPase"/>
</dbReference>
<name>C3JCJ6_POREA</name>
<evidence type="ECO:0000256" key="3">
    <source>
        <dbReference type="ARBA" id="ARBA00005790"/>
    </source>
</evidence>
<proteinExistence type="inferred from homology"/>
<evidence type="ECO:0000313" key="15">
    <source>
        <dbReference type="EMBL" id="EEN82096.1"/>
    </source>
</evidence>
<keyword evidence="8 13" id="KW-0547">Nucleotide-binding</keyword>
<evidence type="ECO:0000256" key="8">
    <source>
        <dbReference type="ARBA" id="ARBA00022741"/>
    </source>
</evidence>
<dbReference type="InterPro" id="IPR008144">
    <property type="entry name" value="Guanylate_kin-like_dom"/>
</dbReference>
<evidence type="ECO:0000256" key="6">
    <source>
        <dbReference type="ARBA" id="ARBA00022490"/>
    </source>
</evidence>
<dbReference type="InterPro" id="IPR017665">
    <property type="entry name" value="Guanylate_kinase"/>
</dbReference>
<dbReference type="AlphaFoldDB" id="C3JCJ6"/>
<evidence type="ECO:0000313" key="16">
    <source>
        <dbReference type="Proteomes" id="UP000004295"/>
    </source>
</evidence>
<keyword evidence="9 13" id="KW-0418">Kinase</keyword>